<dbReference type="Pfam" id="PF22191">
    <property type="entry name" value="IBR_1"/>
    <property type="match status" value="1"/>
</dbReference>
<keyword evidence="7" id="KW-0862">Zinc</keyword>
<accession>A0AAD6IAI6</accession>
<keyword evidence="3" id="KW-0479">Metal-binding</keyword>
<evidence type="ECO:0000256" key="1">
    <source>
        <dbReference type="ARBA" id="ARBA00004906"/>
    </source>
</evidence>
<dbReference type="InterPro" id="IPR001841">
    <property type="entry name" value="Znf_RING"/>
</dbReference>
<evidence type="ECO:0000256" key="6">
    <source>
        <dbReference type="ARBA" id="ARBA00022786"/>
    </source>
</evidence>
<evidence type="ECO:0000256" key="4">
    <source>
        <dbReference type="ARBA" id="ARBA00022737"/>
    </source>
</evidence>
<evidence type="ECO:0000259" key="9">
    <source>
        <dbReference type="PROSITE" id="PS50089"/>
    </source>
</evidence>
<evidence type="ECO:0000259" key="10">
    <source>
        <dbReference type="PROSITE" id="PS51873"/>
    </source>
</evidence>
<dbReference type="Gene3D" id="1.20.120.1750">
    <property type="match status" value="1"/>
</dbReference>
<keyword evidence="5 8" id="KW-0863">Zinc-finger</keyword>
<comment type="caution">
    <text evidence="11">The sequence shown here is derived from an EMBL/GenBank/DDBJ whole genome shotgun (WGS) entry which is preliminary data.</text>
</comment>
<dbReference type="InterPro" id="IPR013087">
    <property type="entry name" value="Znf_C2H2_type"/>
</dbReference>
<organism evidence="11 12">
    <name type="scientific">Penicillium canescens</name>
    <dbReference type="NCBI Taxonomy" id="5083"/>
    <lineage>
        <taxon>Eukaryota</taxon>
        <taxon>Fungi</taxon>
        <taxon>Dikarya</taxon>
        <taxon>Ascomycota</taxon>
        <taxon>Pezizomycotina</taxon>
        <taxon>Eurotiomycetes</taxon>
        <taxon>Eurotiomycetidae</taxon>
        <taxon>Eurotiales</taxon>
        <taxon>Aspergillaceae</taxon>
        <taxon>Penicillium</taxon>
    </lineage>
</organism>
<dbReference type="InterPro" id="IPR044066">
    <property type="entry name" value="TRIAD_supradom"/>
</dbReference>
<proteinExistence type="predicted"/>
<dbReference type="EMBL" id="JAQJZL010000006">
    <property type="protein sequence ID" value="KAJ6039080.1"/>
    <property type="molecule type" value="Genomic_DNA"/>
</dbReference>
<dbReference type="PROSITE" id="PS00028">
    <property type="entry name" value="ZINC_FINGER_C2H2_1"/>
    <property type="match status" value="1"/>
</dbReference>
<evidence type="ECO:0000256" key="7">
    <source>
        <dbReference type="ARBA" id="ARBA00022833"/>
    </source>
</evidence>
<dbReference type="CDD" id="cd20335">
    <property type="entry name" value="BRcat_RBR"/>
    <property type="match status" value="1"/>
</dbReference>
<dbReference type="GO" id="GO:0097039">
    <property type="term" value="P:protein linear polyubiquitination"/>
    <property type="evidence" value="ECO:0007669"/>
    <property type="project" value="TreeGrafter"/>
</dbReference>
<keyword evidence="2" id="KW-0808">Transferase</keyword>
<dbReference type="GO" id="GO:0043130">
    <property type="term" value="F:ubiquitin binding"/>
    <property type="evidence" value="ECO:0007669"/>
    <property type="project" value="TreeGrafter"/>
</dbReference>
<reference evidence="11" key="2">
    <citation type="submission" date="2023-01" db="EMBL/GenBank/DDBJ databases">
        <authorList>
            <person name="Petersen C."/>
        </authorList>
    </citation>
    <scope>NUCLEOTIDE SEQUENCE</scope>
    <source>
        <strain evidence="11">IBT 15450</strain>
    </source>
</reference>
<evidence type="ECO:0000256" key="8">
    <source>
        <dbReference type="PROSITE-ProRule" id="PRU00175"/>
    </source>
</evidence>
<dbReference type="GO" id="GO:0043161">
    <property type="term" value="P:proteasome-mediated ubiquitin-dependent protein catabolic process"/>
    <property type="evidence" value="ECO:0007669"/>
    <property type="project" value="TreeGrafter"/>
</dbReference>
<dbReference type="Gene3D" id="3.30.40.10">
    <property type="entry name" value="Zinc/RING finger domain, C3HC4 (zinc finger)"/>
    <property type="match status" value="1"/>
</dbReference>
<name>A0AAD6IAI6_PENCN</name>
<evidence type="ECO:0000313" key="12">
    <source>
        <dbReference type="Proteomes" id="UP001219568"/>
    </source>
</evidence>
<evidence type="ECO:0000256" key="2">
    <source>
        <dbReference type="ARBA" id="ARBA00022679"/>
    </source>
</evidence>
<dbReference type="GO" id="GO:0008270">
    <property type="term" value="F:zinc ion binding"/>
    <property type="evidence" value="ECO:0007669"/>
    <property type="project" value="UniProtKB-KW"/>
</dbReference>
<sequence>MTETTSINDCAICWTEAENPVHTACKHVYCAGCFEYLCFAGVNSDACIRCQDDAGKYHEVLLLAELQAHLPSAVLEDILENAFTTHVTRHLHNLQYCPTPDCGQLYRATTPAGHNDGIADTDESHLFICPACLVAVCTACKVSHDGLACVEHSDCASGGYQALQTAKKKFGIKDSPKCGIMIEKTFGCNHMTCSTCGAHICWVCLKSFSKGDLVYKHMSREHGGIGVHYFPDLA</sequence>
<protein>
    <recommendedName>
        <fullName evidence="13">RING-type domain-containing protein</fullName>
    </recommendedName>
</protein>
<dbReference type="Pfam" id="PF01485">
    <property type="entry name" value="IBR"/>
    <property type="match status" value="1"/>
</dbReference>
<dbReference type="InterPro" id="IPR051628">
    <property type="entry name" value="LUBAC_E3_Ligases"/>
</dbReference>
<dbReference type="Proteomes" id="UP001219568">
    <property type="component" value="Unassembled WGS sequence"/>
</dbReference>
<dbReference type="GO" id="GO:0000151">
    <property type="term" value="C:ubiquitin ligase complex"/>
    <property type="evidence" value="ECO:0007669"/>
    <property type="project" value="TreeGrafter"/>
</dbReference>
<keyword evidence="4" id="KW-0677">Repeat</keyword>
<dbReference type="GO" id="GO:0004842">
    <property type="term" value="F:ubiquitin-protein transferase activity"/>
    <property type="evidence" value="ECO:0007669"/>
    <property type="project" value="TreeGrafter"/>
</dbReference>
<dbReference type="PANTHER" id="PTHR22770">
    <property type="entry name" value="UBIQUITIN CONJUGATING ENZYME 7 INTERACTING PROTEIN-RELATED"/>
    <property type="match status" value="1"/>
</dbReference>
<keyword evidence="6" id="KW-0833">Ubl conjugation pathway</keyword>
<comment type="pathway">
    <text evidence="1">Protein modification; protein ubiquitination.</text>
</comment>
<evidence type="ECO:0000256" key="3">
    <source>
        <dbReference type="ARBA" id="ARBA00022723"/>
    </source>
</evidence>
<dbReference type="AlphaFoldDB" id="A0AAD6IAI6"/>
<evidence type="ECO:0000256" key="5">
    <source>
        <dbReference type="ARBA" id="ARBA00022771"/>
    </source>
</evidence>
<evidence type="ECO:0000313" key="11">
    <source>
        <dbReference type="EMBL" id="KAJ6039080.1"/>
    </source>
</evidence>
<dbReference type="PANTHER" id="PTHR22770:SF13">
    <property type="entry name" value="RING-TYPE DOMAIN-CONTAINING PROTEIN"/>
    <property type="match status" value="1"/>
</dbReference>
<dbReference type="InterPro" id="IPR002867">
    <property type="entry name" value="IBR_dom"/>
</dbReference>
<gene>
    <name evidence="11" type="ORF">N7460_007112</name>
</gene>
<reference evidence="11" key="1">
    <citation type="journal article" date="2023" name="IMA Fungus">
        <title>Comparative genomic study of the Penicillium genus elucidates a diverse pangenome and 15 lateral gene transfer events.</title>
        <authorList>
            <person name="Petersen C."/>
            <person name="Sorensen T."/>
            <person name="Nielsen M.R."/>
            <person name="Sondergaard T.E."/>
            <person name="Sorensen J.L."/>
            <person name="Fitzpatrick D.A."/>
            <person name="Frisvad J.C."/>
            <person name="Nielsen K.L."/>
        </authorList>
    </citation>
    <scope>NUCLEOTIDE SEQUENCE</scope>
    <source>
        <strain evidence="11">IBT 15450</strain>
    </source>
</reference>
<feature type="domain" description="RING-type" evidence="9">
    <location>
        <begin position="10"/>
        <end position="51"/>
    </location>
</feature>
<dbReference type="PROSITE" id="PS51873">
    <property type="entry name" value="TRIAD"/>
    <property type="match status" value="1"/>
</dbReference>
<dbReference type="SUPFAM" id="SSF57850">
    <property type="entry name" value="RING/U-box"/>
    <property type="match status" value="2"/>
</dbReference>
<keyword evidence="12" id="KW-1185">Reference proteome</keyword>
<evidence type="ECO:0008006" key="13">
    <source>
        <dbReference type="Google" id="ProtNLM"/>
    </source>
</evidence>
<dbReference type="InterPro" id="IPR013083">
    <property type="entry name" value="Znf_RING/FYVE/PHD"/>
</dbReference>
<feature type="domain" description="RING-type" evidence="10">
    <location>
        <begin position="6"/>
        <end position="231"/>
    </location>
</feature>
<dbReference type="PROSITE" id="PS50089">
    <property type="entry name" value="ZF_RING_2"/>
    <property type="match status" value="1"/>
</dbReference>